<feature type="transmembrane region" description="Helical" evidence="1">
    <location>
        <begin position="6"/>
        <end position="23"/>
    </location>
</feature>
<dbReference type="RefSeq" id="WP_344706476.1">
    <property type="nucleotide sequence ID" value="NZ_BAABBQ010000001.1"/>
</dbReference>
<evidence type="ECO:0000313" key="3">
    <source>
        <dbReference type="EMBL" id="GAA4015037.1"/>
    </source>
</evidence>
<gene>
    <name evidence="3" type="ORF">GCM10022280_12020</name>
</gene>
<dbReference type="InterPro" id="IPR001107">
    <property type="entry name" value="Band_7"/>
</dbReference>
<name>A0ABP7SR22_9SPHN</name>
<keyword evidence="1" id="KW-0472">Membrane</keyword>
<dbReference type="Pfam" id="PF01145">
    <property type="entry name" value="Band_7"/>
    <property type="match status" value="1"/>
</dbReference>
<evidence type="ECO:0000313" key="4">
    <source>
        <dbReference type="Proteomes" id="UP001500235"/>
    </source>
</evidence>
<organism evidence="3 4">
    <name type="scientific">Sphingomonas swuensis</name>
    <dbReference type="NCBI Taxonomy" id="977800"/>
    <lineage>
        <taxon>Bacteria</taxon>
        <taxon>Pseudomonadati</taxon>
        <taxon>Pseudomonadota</taxon>
        <taxon>Alphaproteobacteria</taxon>
        <taxon>Sphingomonadales</taxon>
        <taxon>Sphingomonadaceae</taxon>
        <taxon>Sphingomonas</taxon>
    </lineage>
</organism>
<keyword evidence="4" id="KW-1185">Reference proteome</keyword>
<sequence length="284" mass="29889">MTLPLAYLTLAAIGGIVLLWLLGARRSETIYAPDVGLLYRDGQFVRELGPGRHMLFDPGSRIRIVRVNAAPTTLRLAETTLVSADQFAFKVGLSPTVRITDARAFHEAQPIAPAYSMSGGTVQAVRPAMRPTTVSGPPDMQAQLSAAAILAAAAMPLKEIIAAPATLAAAARTALTGSVPGVDVVDVLVTSITLPPETRRMFTDVERARQEALASLERARGEQASLRALANAARLLADNPALGNLRFLQTLEQTPGPKTIVLGQGGLMADVGATRASPRPDTAD</sequence>
<dbReference type="PANTHER" id="PTHR10264:SF19">
    <property type="entry name" value="AT06885P-RELATED"/>
    <property type="match status" value="1"/>
</dbReference>
<dbReference type="EMBL" id="BAABBQ010000001">
    <property type="protein sequence ID" value="GAA4015037.1"/>
    <property type="molecule type" value="Genomic_DNA"/>
</dbReference>
<accession>A0ABP7SR22</accession>
<protein>
    <recommendedName>
        <fullName evidence="2">Band 7 domain-containing protein</fullName>
    </recommendedName>
</protein>
<evidence type="ECO:0000259" key="2">
    <source>
        <dbReference type="Pfam" id="PF01145"/>
    </source>
</evidence>
<proteinExistence type="predicted"/>
<keyword evidence="1" id="KW-1133">Transmembrane helix</keyword>
<dbReference type="InterPro" id="IPR043202">
    <property type="entry name" value="Band-7_stomatin-like"/>
</dbReference>
<feature type="domain" description="Band 7" evidence="2">
    <location>
        <begin position="35"/>
        <end position="222"/>
    </location>
</feature>
<reference evidence="4" key="1">
    <citation type="journal article" date="2019" name="Int. J. Syst. Evol. Microbiol.">
        <title>The Global Catalogue of Microorganisms (GCM) 10K type strain sequencing project: providing services to taxonomists for standard genome sequencing and annotation.</title>
        <authorList>
            <consortium name="The Broad Institute Genomics Platform"/>
            <consortium name="The Broad Institute Genome Sequencing Center for Infectious Disease"/>
            <person name="Wu L."/>
            <person name="Ma J."/>
        </authorList>
    </citation>
    <scope>NUCLEOTIDE SEQUENCE [LARGE SCALE GENOMIC DNA]</scope>
    <source>
        <strain evidence="4">JCM 17563</strain>
    </source>
</reference>
<dbReference type="Proteomes" id="UP001500235">
    <property type="component" value="Unassembled WGS sequence"/>
</dbReference>
<dbReference type="PANTHER" id="PTHR10264">
    <property type="entry name" value="BAND 7 PROTEIN-RELATED"/>
    <property type="match status" value="1"/>
</dbReference>
<keyword evidence="1" id="KW-0812">Transmembrane</keyword>
<comment type="caution">
    <text evidence="3">The sequence shown here is derived from an EMBL/GenBank/DDBJ whole genome shotgun (WGS) entry which is preliminary data.</text>
</comment>
<dbReference type="Gene3D" id="6.10.250.2090">
    <property type="match status" value="1"/>
</dbReference>
<evidence type="ECO:0000256" key="1">
    <source>
        <dbReference type="SAM" id="Phobius"/>
    </source>
</evidence>